<accession>A0ACC3S8N8</accession>
<keyword evidence="2" id="KW-1185">Reference proteome</keyword>
<sequence length="415" mass="45969">MSLPDEAERVVVLLKSLAPDRACLDSVSLSTPLEVGYESGTLSLTLILKWGHTTCDLCGGSGLPIHLSHIQQVPLPSGFYRREPIHHESALADIIATSVLSPLADKSSLVLWRTGPVPRSAIQRSPPPGTHGLQNFSFIGDFLHFSYSPRDLLTDQIVQNQTGTAEGGPNWVEFLTGCGLHPGLTSPLSCKKQLWDFAFAGADISEEFTPLHHNWTVPLVNQTVQFRDYANPVLSKFVKPAETLVGIWIGINDIGDSAKYDVYFPTFYDELLFASVQGVYDLGYKHFLFMNLPPLDRTPGNVASANPLPNKTMVDWYDDVLDSHARAFEHAHEDSTVLVFDVNTFLNGVMDHAADYGLKNVTGYCASFDQPYINTDPASYGCLPLPEYFWFNTGHMTSHVHQILAGEVERYLRSQ</sequence>
<evidence type="ECO:0000313" key="1">
    <source>
        <dbReference type="EMBL" id="KAK8202154.1"/>
    </source>
</evidence>
<gene>
    <name evidence="1" type="ORF">M8818_005680</name>
</gene>
<name>A0ACC3S8N8_9PEZI</name>
<reference evidence="1" key="1">
    <citation type="submission" date="2024-02" db="EMBL/GenBank/DDBJ databases">
        <title>Metagenome Assembled Genome of Zalaria obscura JY119.</title>
        <authorList>
            <person name="Vighnesh L."/>
            <person name="Jagadeeshwari U."/>
            <person name="Venkata Ramana C."/>
            <person name="Sasikala C."/>
        </authorList>
    </citation>
    <scope>NUCLEOTIDE SEQUENCE</scope>
    <source>
        <strain evidence="1">JY119</strain>
    </source>
</reference>
<dbReference type="Proteomes" id="UP001320706">
    <property type="component" value="Unassembled WGS sequence"/>
</dbReference>
<protein>
    <submittedName>
        <fullName evidence="1">Uncharacterized protein</fullName>
    </submittedName>
</protein>
<proteinExistence type="predicted"/>
<comment type="caution">
    <text evidence="1">The sequence shown here is derived from an EMBL/GenBank/DDBJ whole genome shotgun (WGS) entry which is preliminary data.</text>
</comment>
<organism evidence="1 2">
    <name type="scientific">Zalaria obscura</name>
    <dbReference type="NCBI Taxonomy" id="2024903"/>
    <lineage>
        <taxon>Eukaryota</taxon>
        <taxon>Fungi</taxon>
        <taxon>Dikarya</taxon>
        <taxon>Ascomycota</taxon>
        <taxon>Pezizomycotina</taxon>
        <taxon>Dothideomycetes</taxon>
        <taxon>Dothideomycetidae</taxon>
        <taxon>Dothideales</taxon>
        <taxon>Zalariaceae</taxon>
        <taxon>Zalaria</taxon>
    </lineage>
</organism>
<evidence type="ECO:0000313" key="2">
    <source>
        <dbReference type="Proteomes" id="UP001320706"/>
    </source>
</evidence>
<dbReference type="EMBL" id="JAMKPW020000033">
    <property type="protein sequence ID" value="KAK8202154.1"/>
    <property type="molecule type" value="Genomic_DNA"/>
</dbReference>